<dbReference type="RefSeq" id="XP_067717359.1">
    <property type="nucleotide sequence ID" value="XM_067861258.1"/>
</dbReference>
<comment type="caution">
    <text evidence="2">The sequence shown here is derived from an EMBL/GenBank/DDBJ whole genome shotgun (WGS) entry which is preliminary data.</text>
</comment>
<feature type="region of interest" description="Disordered" evidence="1">
    <location>
        <begin position="1"/>
        <end position="55"/>
    </location>
</feature>
<proteinExistence type="predicted"/>
<evidence type="ECO:0000256" key="1">
    <source>
        <dbReference type="SAM" id="MobiDB-lite"/>
    </source>
</evidence>
<evidence type="ECO:0000313" key="2">
    <source>
        <dbReference type="EMBL" id="GIX65290.1"/>
    </source>
</evidence>
<dbReference type="Proteomes" id="UP001497744">
    <property type="component" value="Unassembled WGS sequence"/>
</dbReference>
<gene>
    <name evidence="2" type="ORF">BcabD6B2_47250</name>
</gene>
<name>A0AAV4LZC8_BABCB</name>
<organism evidence="2 3">
    <name type="scientific">Babesia caballi</name>
    <dbReference type="NCBI Taxonomy" id="5871"/>
    <lineage>
        <taxon>Eukaryota</taxon>
        <taxon>Sar</taxon>
        <taxon>Alveolata</taxon>
        <taxon>Apicomplexa</taxon>
        <taxon>Aconoidasida</taxon>
        <taxon>Piroplasmida</taxon>
        <taxon>Babesiidae</taxon>
        <taxon>Babesia</taxon>
    </lineage>
</organism>
<accession>A0AAV4LZC8</accession>
<protein>
    <submittedName>
        <fullName evidence="2">Uncharacterized protein</fullName>
    </submittedName>
</protein>
<reference evidence="2 3" key="1">
    <citation type="submission" date="2021-06" db="EMBL/GenBank/DDBJ databases">
        <title>Genome sequence of Babesia caballi.</title>
        <authorList>
            <person name="Yamagishi J."/>
            <person name="Kidaka T."/>
            <person name="Ochi A."/>
        </authorList>
    </citation>
    <scope>NUCLEOTIDE SEQUENCE [LARGE SCALE GENOMIC DNA]</scope>
    <source>
        <strain evidence="2">USDA-D6B2</strain>
    </source>
</reference>
<dbReference type="GeneID" id="94196771"/>
<feature type="compositionally biased region" description="Basic and acidic residues" evidence="1">
    <location>
        <begin position="1"/>
        <end position="10"/>
    </location>
</feature>
<dbReference type="AlphaFoldDB" id="A0AAV4LZC8"/>
<sequence length="408" mass="45950">MDNLVERRENSPAGSSESLNAVKYQEASPATEQNNRTENEPTVPPLANDTACEDSPTAAGKCYLLRKRKRRRVIQQTPSTETTPERADTFRVEDEARAWDAFYTDSDKSDAPFSGFDTKVTVVMLRSCLQKIRMHPLVDGCDVILEVGHGKHPLIWDLESVFGHFGSYSGIEFSGDSVLEALKLRKRTHGGELEPPFRENVEFLRATSVNYFNPDGSCSAEVVMPPDVTAPRLVAGSVTLVVAKSTLDYITCRLTGSVGTMEWEDQPRISPSVVQMFDSFSTALGEVTKDRSKAVVFIEPGDFLKFRDHIATIARVIYAAAFRNYSPAQWLRLSHVRRFKKHRAVCYTLEKTERKYASYDELREDICRVTAGLYQLSRAQDVDWLLPITVPPKWNSSEQCDLEHLIAI</sequence>
<keyword evidence="3" id="KW-1185">Reference proteome</keyword>
<dbReference type="EMBL" id="BPLF01000004">
    <property type="protein sequence ID" value="GIX65290.1"/>
    <property type="molecule type" value="Genomic_DNA"/>
</dbReference>
<evidence type="ECO:0000313" key="3">
    <source>
        <dbReference type="Proteomes" id="UP001497744"/>
    </source>
</evidence>